<dbReference type="GO" id="GO:0006508">
    <property type="term" value="P:proteolysis"/>
    <property type="evidence" value="ECO:0007669"/>
    <property type="project" value="InterPro"/>
</dbReference>
<dbReference type="PANTHER" id="PTHR10443">
    <property type="entry name" value="MICROSOMAL DIPEPTIDASE"/>
    <property type="match status" value="1"/>
</dbReference>
<dbReference type="Proteomes" id="UP000886005">
    <property type="component" value="Unassembled WGS sequence"/>
</dbReference>
<dbReference type="PROSITE" id="PS51365">
    <property type="entry name" value="RENAL_DIPEPTIDASE_2"/>
    <property type="match status" value="1"/>
</dbReference>
<name>A0A7V1LNK7_CALAY</name>
<comment type="caution">
    <text evidence="1">The sequence shown here is derived from an EMBL/GenBank/DDBJ whole genome shotgun (WGS) entry which is preliminary data.</text>
</comment>
<dbReference type="InterPro" id="IPR032466">
    <property type="entry name" value="Metal_Hydrolase"/>
</dbReference>
<dbReference type="AlphaFoldDB" id="A0A7V1LNK7"/>
<dbReference type="Gene3D" id="3.20.20.140">
    <property type="entry name" value="Metal-dependent hydrolases"/>
    <property type="match status" value="1"/>
</dbReference>
<dbReference type="EMBL" id="DRLD01000314">
    <property type="protein sequence ID" value="HED11283.1"/>
    <property type="molecule type" value="Genomic_DNA"/>
</dbReference>
<sequence length="383" mass="43465">MRYIIFLTLLPALFYGQALDPRKLFIADLHEDVLESYFSSGRDIEHYSPGGHVDLDRLRKGGVDAAFFVIWPNPDKKTSMFKQAVTILDTLDALMRRNEERTGLALTPEQILALKEEGKTAIIPALESGTALDNQLENIDYFYRRGIRYWGITWNDSPDWASSAQDESNPAWRGHRGLNDFGRKVIRRLNELGIMVDLSHSGEQTFYDVLRISTKPVIASHSSVYALCPHFRNLKDAQLKALAQNGGVVFINFYPGYLVKDFNRVYQAARKRADVIQDSLKTLGREAYNAFDRSAFILEKVKPLYPDYKTVVDHIDYVVKLIGVDHVGIGSDFDGISLTPYGLRDVSKMPVIIRELERRGYTAPDIEKIMGGNLLRVMAAQNR</sequence>
<dbReference type="PANTHER" id="PTHR10443:SF12">
    <property type="entry name" value="DIPEPTIDASE"/>
    <property type="match status" value="1"/>
</dbReference>
<evidence type="ECO:0000313" key="1">
    <source>
        <dbReference type="EMBL" id="HED11283.1"/>
    </source>
</evidence>
<dbReference type="GO" id="GO:0070573">
    <property type="term" value="F:metallodipeptidase activity"/>
    <property type="evidence" value="ECO:0007669"/>
    <property type="project" value="InterPro"/>
</dbReference>
<accession>A0A7V1LNK7</accession>
<gene>
    <name evidence="1" type="ORF">ENJ10_11395</name>
</gene>
<dbReference type="Pfam" id="PF01244">
    <property type="entry name" value="Peptidase_M19"/>
    <property type="match status" value="1"/>
</dbReference>
<dbReference type="CDD" id="cd01301">
    <property type="entry name" value="rDP_like"/>
    <property type="match status" value="1"/>
</dbReference>
<dbReference type="SUPFAM" id="SSF51556">
    <property type="entry name" value="Metallo-dependent hydrolases"/>
    <property type="match status" value="1"/>
</dbReference>
<organism evidence="1">
    <name type="scientific">Caldithrix abyssi</name>
    <dbReference type="NCBI Taxonomy" id="187145"/>
    <lineage>
        <taxon>Bacteria</taxon>
        <taxon>Pseudomonadati</taxon>
        <taxon>Calditrichota</taxon>
        <taxon>Calditrichia</taxon>
        <taxon>Calditrichales</taxon>
        <taxon>Calditrichaceae</taxon>
        <taxon>Caldithrix</taxon>
    </lineage>
</organism>
<proteinExistence type="predicted"/>
<reference evidence="1" key="1">
    <citation type="journal article" date="2020" name="mSystems">
        <title>Genome- and Community-Level Interaction Insights into Carbon Utilization and Element Cycling Functions of Hydrothermarchaeota in Hydrothermal Sediment.</title>
        <authorList>
            <person name="Zhou Z."/>
            <person name="Liu Y."/>
            <person name="Xu W."/>
            <person name="Pan J."/>
            <person name="Luo Z.H."/>
            <person name="Li M."/>
        </authorList>
    </citation>
    <scope>NUCLEOTIDE SEQUENCE [LARGE SCALE GENOMIC DNA]</scope>
    <source>
        <strain evidence="1">HyVt-456</strain>
    </source>
</reference>
<dbReference type="InterPro" id="IPR008257">
    <property type="entry name" value="Pept_M19"/>
</dbReference>
<protein>
    <submittedName>
        <fullName evidence="1">Membrane dipeptidase</fullName>
    </submittedName>
</protein>